<name>A0A562MG78_9SPHI</name>
<evidence type="ECO:0000256" key="4">
    <source>
        <dbReference type="ARBA" id="ARBA00023136"/>
    </source>
</evidence>
<evidence type="ECO:0000256" key="3">
    <source>
        <dbReference type="ARBA" id="ARBA00022729"/>
    </source>
</evidence>
<evidence type="ECO:0000313" key="9">
    <source>
        <dbReference type="EMBL" id="TWI18900.1"/>
    </source>
</evidence>
<dbReference type="OrthoDB" id="653598at2"/>
<evidence type="ECO:0000313" key="10">
    <source>
        <dbReference type="Proteomes" id="UP000315908"/>
    </source>
</evidence>
<sequence length="453" mass="51818">MKLNKIIFMLACTLLTLAGCDKYLDMKPDQKMLVPKTLADCDALLDNRSTMNSSFSPIPDIASDHYYLNAANFNAIANSEDRNAHVWNPMTELATNHWQAPYKVVLIANQVLTLLKDIDRNTNPTDYDRIKGEGLFFRAYSWMQLLNVFTVGYDAAKAKDILGLVLRLNPDIDYIESRSSLEDSYQQIKKDLEEAVPLLPEKIVIKTRPTKAAALATLARLGLMMGDYGVAEKRAREALDLYAVLIDYNTLSKTASAPFVRFNDEVIFHAVTFTNACINPTIAKIDSNLIKSYKNNDLRRTLYFKSNNNGTYAFKGRYDGAVNASTFCGIATDELYLTLSEALVRNNKVTDAIGYLNKLLRSRYVKNTYLDFSSGDRELVLKEVLAERNKSLIMRNLRWMDMKRLNHDIRFQQTFRRLIDNVVYSIEPNDLRYAFLIPKKVIEFNPLIQQNQR</sequence>
<comment type="subcellular location">
    <subcellularLocation>
        <location evidence="1">Cell outer membrane</location>
    </subcellularLocation>
</comment>
<evidence type="ECO:0000259" key="8">
    <source>
        <dbReference type="Pfam" id="PF14322"/>
    </source>
</evidence>
<dbReference type="Pfam" id="PF14322">
    <property type="entry name" value="SusD-like_3"/>
    <property type="match status" value="1"/>
</dbReference>
<gene>
    <name evidence="9" type="ORF">IQ31_03028</name>
</gene>
<comment type="similarity">
    <text evidence="2">Belongs to the SusD family.</text>
</comment>
<dbReference type="EMBL" id="VLKR01000015">
    <property type="protein sequence ID" value="TWI18900.1"/>
    <property type="molecule type" value="Genomic_DNA"/>
</dbReference>
<organism evidence="9 10">
    <name type="scientific">Sphingobacterium siyangense</name>
    <dbReference type="NCBI Taxonomy" id="459529"/>
    <lineage>
        <taxon>Bacteria</taxon>
        <taxon>Pseudomonadati</taxon>
        <taxon>Bacteroidota</taxon>
        <taxon>Sphingobacteriia</taxon>
        <taxon>Sphingobacteriales</taxon>
        <taxon>Sphingobacteriaceae</taxon>
        <taxon>Sphingobacterium</taxon>
    </lineage>
</organism>
<dbReference type="RefSeq" id="WP_145328474.1">
    <property type="nucleotide sequence ID" value="NZ_VLKR01000015.1"/>
</dbReference>
<dbReference type="AlphaFoldDB" id="A0A562MG78"/>
<comment type="caution">
    <text evidence="9">The sequence shown here is derived from an EMBL/GenBank/DDBJ whole genome shotgun (WGS) entry which is preliminary data.</text>
</comment>
<evidence type="ECO:0000256" key="6">
    <source>
        <dbReference type="SAM" id="SignalP"/>
    </source>
</evidence>
<dbReference type="Pfam" id="PF07980">
    <property type="entry name" value="SusD_RagB"/>
    <property type="match status" value="1"/>
</dbReference>
<dbReference type="InterPro" id="IPR012944">
    <property type="entry name" value="SusD_RagB_dom"/>
</dbReference>
<dbReference type="Gene3D" id="1.25.40.390">
    <property type="match status" value="1"/>
</dbReference>
<evidence type="ECO:0000259" key="7">
    <source>
        <dbReference type="Pfam" id="PF07980"/>
    </source>
</evidence>
<dbReference type="InterPro" id="IPR033985">
    <property type="entry name" value="SusD-like_N"/>
</dbReference>
<keyword evidence="5" id="KW-0998">Cell outer membrane</keyword>
<dbReference type="Proteomes" id="UP000315908">
    <property type="component" value="Unassembled WGS sequence"/>
</dbReference>
<reference evidence="9 10" key="1">
    <citation type="journal article" date="2015" name="Stand. Genomic Sci.">
        <title>Genomic Encyclopedia of Bacterial and Archaeal Type Strains, Phase III: the genomes of soil and plant-associated and newly described type strains.</title>
        <authorList>
            <person name="Whitman W.B."/>
            <person name="Woyke T."/>
            <person name="Klenk H.P."/>
            <person name="Zhou Y."/>
            <person name="Lilburn T.G."/>
            <person name="Beck B.J."/>
            <person name="De Vos P."/>
            <person name="Vandamme P."/>
            <person name="Eisen J.A."/>
            <person name="Garrity G."/>
            <person name="Hugenholtz P."/>
            <person name="Kyrpides N.C."/>
        </authorList>
    </citation>
    <scope>NUCLEOTIDE SEQUENCE [LARGE SCALE GENOMIC DNA]</scope>
    <source>
        <strain evidence="9 10">CGMCC 1.6855</strain>
    </source>
</reference>
<accession>A0A562MG78</accession>
<evidence type="ECO:0000256" key="2">
    <source>
        <dbReference type="ARBA" id="ARBA00006275"/>
    </source>
</evidence>
<feature type="chain" id="PRO_5021751877" evidence="6">
    <location>
        <begin position="19"/>
        <end position="453"/>
    </location>
</feature>
<dbReference type="GO" id="GO:0009279">
    <property type="term" value="C:cell outer membrane"/>
    <property type="evidence" value="ECO:0007669"/>
    <property type="project" value="UniProtKB-SubCell"/>
</dbReference>
<keyword evidence="4" id="KW-0472">Membrane</keyword>
<dbReference type="PROSITE" id="PS51257">
    <property type="entry name" value="PROKAR_LIPOPROTEIN"/>
    <property type="match status" value="1"/>
</dbReference>
<dbReference type="SUPFAM" id="SSF48452">
    <property type="entry name" value="TPR-like"/>
    <property type="match status" value="1"/>
</dbReference>
<protein>
    <submittedName>
        <fullName evidence="9">SusD-like starch-binding protein associating with outer membrane</fullName>
    </submittedName>
</protein>
<feature type="domain" description="RagB/SusD" evidence="7">
    <location>
        <begin position="334"/>
        <end position="413"/>
    </location>
</feature>
<feature type="domain" description="SusD-like N-terminal" evidence="8">
    <location>
        <begin position="22"/>
        <end position="222"/>
    </location>
</feature>
<proteinExistence type="inferred from homology"/>
<evidence type="ECO:0000256" key="5">
    <source>
        <dbReference type="ARBA" id="ARBA00023237"/>
    </source>
</evidence>
<dbReference type="InterPro" id="IPR011990">
    <property type="entry name" value="TPR-like_helical_dom_sf"/>
</dbReference>
<feature type="signal peptide" evidence="6">
    <location>
        <begin position="1"/>
        <end position="18"/>
    </location>
</feature>
<keyword evidence="3 6" id="KW-0732">Signal</keyword>
<evidence type="ECO:0000256" key="1">
    <source>
        <dbReference type="ARBA" id="ARBA00004442"/>
    </source>
</evidence>